<dbReference type="Gene3D" id="3.40.50.880">
    <property type="match status" value="1"/>
</dbReference>
<dbReference type="EMBL" id="BART01028797">
    <property type="protein sequence ID" value="GAG93393.1"/>
    <property type="molecule type" value="Genomic_DNA"/>
</dbReference>
<sequence length="126" mass="14556">LKFECRWVHLRVENNETAFTNQMNKDAIIDIPIAHAEGRYFYDNLKELYDNDQIVFKYVSKEGVLNEESNPNGSFDNIAGVCNLERNCVGLMPHPERASEEILSPFKNTHGIKLFNSMVNFIKSKM</sequence>
<feature type="non-terminal residue" evidence="8">
    <location>
        <position position="1"/>
    </location>
</feature>
<dbReference type="InterPro" id="IPR029062">
    <property type="entry name" value="Class_I_gatase-like"/>
</dbReference>
<keyword evidence="3" id="KW-0547">Nucleotide-binding</keyword>
<evidence type="ECO:0000256" key="2">
    <source>
        <dbReference type="ARBA" id="ARBA00022598"/>
    </source>
</evidence>
<evidence type="ECO:0000313" key="8">
    <source>
        <dbReference type="EMBL" id="GAG93393.1"/>
    </source>
</evidence>
<keyword evidence="7" id="KW-0315">Glutamine amidotransferase</keyword>
<dbReference type="AlphaFoldDB" id="X1CAL4"/>
<keyword evidence="4" id="KW-0658">Purine biosynthesis</keyword>
<evidence type="ECO:0000256" key="6">
    <source>
        <dbReference type="ARBA" id="ARBA00022840"/>
    </source>
</evidence>
<protein>
    <recommendedName>
        <fullName evidence="9">Phosphoribosylformylglycinamidine synthase I</fullName>
    </recommendedName>
</protein>
<organism evidence="8">
    <name type="scientific">marine sediment metagenome</name>
    <dbReference type="NCBI Taxonomy" id="412755"/>
    <lineage>
        <taxon>unclassified sequences</taxon>
        <taxon>metagenomes</taxon>
        <taxon>ecological metagenomes</taxon>
    </lineage>
</organism>
<keyword evidence="2" id="KW-0436">Ligase</keyword>
<dbReference type="SUPFAM" id="SSF52317">
    <property type="entry name" value="Class I glutamine amidotransferase-like"/>
    <property type="match status" value="1"/>
</dbReference>
<dbReference type="GO" id="GO:0016787">
    <property type="term" value="F:hydrolase activity"/>
    <property type="evidence" value="ECO:0007669"/>
    <property type="project" value="UniProtKB-KW"/>
</dbReference>
<evidence type="ECO:0008006" key="9">
    <source>
        <dbReference type="Google" id="ProtNLM"/>
    </source>
</evidence>
<evidence type="ECO:0000256" key="1">
    <source>
        <dbReference type="ARBA" id="ARBA00022490"/>
    </source>
</evidence>
<evidence type="ECO:0000256" key="4">
    <source>
        <dbReference type="ARBA" id="ARBA00022755"/>
    </source>
</evidence>
<keyword evidence="5" id="KW-0378">Hydrolase</keyword>
<evidence type="ECO:0000256" key="7">
    <source>
        <dbReference type="ARBA" id="ARBA00022962"/>
    </source>
</evidence>
<dbReference type="InterPro" id="IPR010075">
    <property type="entry name" value="PRibForGlyAmidine_synth_PurQ"/>
</dbReference>
<evidence type="ECO:0000256" key="5">
    <source>
        <dbReference type="ARBA" id="ARBA00022801"/>
    </source>
</evidence>
<name>X1CAL4_9ZZZZ</name>
<dbReference type="Pfam" id="PF13507">
    <property type="entry name" value="GATase_5"/>
    <property type="match status" value="1"/>
</dbReference>
<gene>
    <name evidence="8" type="ORF">S01H4_50682</name>
</gene>
<dbReference type="PANTHER" id="PTHR47552">
    <property type="entry name" value="PHOSPHORIBOSYLFORMYLGLYCINAMIDINE SYNTHASE SUBUNIT PURQ"/>
    <property type="match status" value="1"/>
</dbReference>
<dbReference type="GO" id="GO:0006189">
    <property type="term" value="P:'de novo' IMP biosynthetic process"/>
    <property type="evidence" value="ECO:0007669"/>
    <property type="project" value="InterPro"/>
</dbReference>
<accession>X1CAL4</accession>
<keyword evidence="6" id="KW-0067">ATP-binding</keyword>
<dbReference type="GO" id="GO:0004642">
    <property type="term" value="F:phosphoribosylformylglycinamidine synthase activity"/>
    <property type="evidence" value="ECO:0007669"/>
    <property type="project" value="InterPro"/>
</dbReference>
<reference evidence="8" key="1">
    <citation type="journal article" date="2014" name="Front. Microbiol.">
        <title>High frequency of phylogenetically diverse reductive dehalogenase-homologous genes in deep subseafloor sedimentary metagenomes.</title>
        <authorList>
            <person name="Kawai M."/>
            <person name="Futagami T."/>
            <person name="Toyoda A."/>
            <person name="Takaki Y."/>
            <person name="Nishi S."/>
            <person name="Hori S."/>
            <person name="Arai W."/>
            <person name="Tsubouchi T."/>
            <person name="Morono Y."/>
            <person name="Uchiyama I."/>
            <person name="Ito T."/>
            <person name="Fujiyama A."/>
            <person name="Inagaki F."/>
            <person name="Takami H."/>
        </authorList>
    </citation>
    <scope>NUCLEOTIDE SEQUENCE</scope>
    <source>
        <strain evidence="8">Expedition CK06-06</strain>
    </source>
</reference>
<evidence type="ECO:0000256" key="3">
    <source>
        <dbReference type="ARBA" id="ARBA00022741"/>
    </source>
</evidence>
<dbReference type="PANTHER" id="PTHR47552:SF1">
    <property type="entry name" value="PHOSPHORIBOSYLFORMYLGLYCINAMIDINE SYNTHASE SUBUNIT PURQ"/>
    <property type="match status" value="1"/>
</dbReference>
<dbReference type="SMART" id="SM01211">
    <property type="entry name" value="GATase_5"/>
    <property type="match status" value="1"/>
</dbReference>
<keyword evidence="1" id="KW-0963">Cytoplasm</keyword>
<comment type="caution">
    <text evidence="8">The sequence shown here is derived from an EMBL/GenBank/DDBJ whole genome shotgun (WGS) entry which is preliminary data.</text>
</comment>
<proteinExistence type="predicted"/>
<dbReference type="GO" id="GO:0005524">
    <property type="term" value="F:ATP binding"/>
    <property type="evidence" value="ECO:0007669"/>
    <property type="project" value="UniProtKB-KW"/>
</dbReference>